<evidence type="ECO:0008006" key="3">
    <source>
        <dbReference type="Google" id="ProtNLM"/>
    </source>
</evidence>
<comment type="caution">
    <text evidence="1">The sequence shown here is derived from an EMBL/GenBank/DDBJ whole genome shotgun (WGS) entry which is preliminary data.</text>
</comment>
<sequence length="145" mass="16579">MTILLNAKNKLGFIDGTITAPFAKNKPDDHAMWKRCNDMILSWILNSLTPDLADNVIYSTTTQEVWEDLRDRFSQSNVPRIFQIERDISCLSQDQMTVAAYYTKLKGLWDELGSYNDTVCSCGANHKRCRLMQFLLGLNESYSGI</sequence>
<evidence type="ECO:0000313" key="2">
    <source>
        <dbReference type="Proteomes" id="UP000823749"/>
    </source>
</evidence>
<protein>
    <recommendedName>
        <fullName evidence="3">Retrotransposon gag domain-containing protein</fullName>
    </recommendedName>
</protein>
<organism evidence="1 2">
    <name type="scientific">Rhododendron griersonianum</name>
    <dbReference type="NCBI Taxonomy" id="479676"/>
    <lineage>
        <taxon>Eukaryota</taxon>
        <taxon>Viridiplantae</taxon>
        <taxon>Streptophyta</taxon>
        <taxon>Embryophyta</taxon>
        <taxon>Tracheophyta</taxon>
        <taxon>Spermatophyta</taxon>
        <taxon>Magnoliopsida</taxon>
        <taxon>eudicotyledons</taxon>
        <taxon>Gunneridae</taxon>
        <taxon>Pentapetalae</taxon>
        <taxon>asterids</taxon>
        <taxon>Ericales</taxon>
        <taxon>Ericaceae</taxon>
        <taxon>Ericoideae</taxon>
        <taxon>Rhodoreae</taxon>
        <taxon>Rhododendron</taxon>
    </lineage>
</organism>
<dbReference type="AlphaFoldDB" id="A0AAV6JE80"/>
<reference evidence="1" key="1">
    <citation type="submission" date="2020-08" db="EMBL/GenBank/DDBJ databases">
        <title>Plant Genome Project.</title>
        <authorList>
            <person name="Zhang R.-G."/>
        </authorList>
    </citation>
    <scope>NUCLEOTIDE SEQUENCE</scope>
    <source>
        <strain evidence="1">WSP0</strain>
        <tissue evidence="1">Leaf</tissue>
    </source>
</reference>
<proteinExistence type="predicted"/>
<name>A0AAV6JE80_9ERIC</name>
<dbReference type="Proteomes" id="UP000823749">
    <property type="component" value="Chromosome 7"/>
</dbReference>
<keyword evidence="2" id="KW-1185">Reference proteome</keyword>
<gene>
    <name evidence="1" type="ORF">RHGRI_019298</name>
</gene>
<evidence type="ECO:0000313" key="1">
    <source>
        <dbReference type="EMBL" id="KAG5538687.1"/>
    </source>
</evidence>
<accession>A0AAV6JE80</accession>
<dbReference type="PANTHER" id="PTHR37610">
    <property type="entry name" value="CCHC-TYPE DOMAIN-CONTAINING PROTEIN"/>
    <property type="match status" value="1"/>
</dbReference>
<dbReference type="EMBL" id="JACTNZ010000007">
    <property type="protein sequence ID" value="KAG5538687.1"/>
    <property type="molecule type" value="Genomic_DNA"/>
</dbReference>
<dbReference type="PANTHER" id="PTHR37610:SF97">
    <property type="entry name" value="RETROTRANSPOSON GAG DOMAIN-CONTAINING PROTEIN"/>
    <property type="match status" value="1"/>
</dbReference>
<dbReference type="Pfam" id="PF14223">
    <property type="entry name" value="Retrotran_gag_2"/>
    <property type="match status" value="1"/>
</dbReference>